<organism evidence="1 2">
    <name type="scientific">Sagittula stellata (strain ATCC 700073 / DSM 11524 / E-37)</name>
    <dbReference type="NCBI Taxonomy" id="388399"/>
    <lineage>
        <taxon>Bacteria</taxon>
        <taxon>Pseudomonadati</taxon>
        <taxon>Pseudomonadota</taxon>
        <taxon>Alphaproteobacteria</taxon>
        <taxon>Rhodobacterales</taxon>
        <taxon>Roseobacteraceae</taxon>
        <taxon>Sagittula</taxon>
    </lineage>
</organism>
<sequence length="195" mass="21426">MSFFPAGFDPRAGVLGFLSLVEIDTADGPCRFLLGQDGRFTDVNGTVWLGSALGSVTALESAIGGIAPSGSLSMSYFQDPVMDDVVRQMKALGVDYVKGREVRFYLQPIGDVAEFQAPRFAPVRYMTRISRQLSYTFSGAQDRRITLSFEAWSEGRRAARRTALNTEGHKALTGSENPSLKYMPTVDFETEKLFG</sequence>
<comment type="caution">
    <text evidence="1">The sequence shown here is derived from an EMBL/GenBank/DDBJ whole genome shotgun (WGS) entry which is preliminary data.</text>
</comment>
<dbReference type="AlphaFoldDB" id="A3K207"/>
<evidence type="ECO:0000313" key="1">
    <source>
        <dbReference type="EMBL" id="EBA08953.1"/>
    </source>
</evidence>
<evidence type="ECO:0000313" key="2">
    <source>
        <dbReference type="Proteomes" id="UP000005713"/>
    </source>
</evidence>
<name>A3K207_SAGS3</name>
<dbReference type="RefSeq" id="WP_005857925.1">
    <property type="nucleotide sequence ID" value="NZ_AAYA01000004.1"/>
</dbReference>
<dbReference type="EMBL" id="AAYA01000004">
    <property type="protein sequence ID" value="EBA08953.1"/>
    <property type="molecule type" value="Genomic_DNA"/>
</dbReference>
<gene>
    <name evidence="1" type="ORF">SSE37_04885</name>
</gene>
<keyword evidence="2" id="KW-1185">Reference proteome</keyword>
<proteinExistence type="predicted"/>
<reference evidence="1 2" key="1">
    <citation type="submission" date="2006-06" db="EMBL/GenBank/DDBJ databases">
        <authorList>
            <person name="Moran M.A."/>
            <person name="Ferriera S."/>
            <person name="Johnson J."/>
            <person name="Kravitz S."/>
            <person name="Beeson K."/>
            <person name="Sutton G."/>
            <person name="Rogers Y.-H."/>
            <person name="Friedman R."/>
            <person name="Frazier M."/>
            <person name="Venter J.C."/>
        </authorList>
    </citation>
    <scope>NUCLEOTIDE SEQUENCE [LARGE SCALE GENOMIC DNA]</scope>
    <source>
        <strain evidence="1 2">E-37</strain>
    </source>
</reference>
<accession>A3K207</accession>
<dbReference type="OrthoDB" id="7865603at2"/>
<dbReference type="Proteomes" id="UP000005713">
    <property type="component" value="Unassembled WGS sequence"/>
</dbReference>
<dbReference type="eggNOG" id="ENOG502ZC3B">
    <property type="taxonomic scope" value="Bacteria"/>
</dbReference>
<protein>
    <submittedName>
        <fullName evidence="1">Uncharacterized protein</fullName>
    </submittedName>
</protein>